<dbReference type="VEuPathDB" id="FungiDB:B9J08_001271"/>
<sequence>MSLKLPSAPNAGLFKQGYSLYSASDGAMIRNIEAVREISSIVLTSMGPSGRNKILVNKHDRTFITNDAATIINELEIVHPAVRLLIQASKQQEFEMGDNTNLVIVLGGELLNIAEKLINLGLSVPEIIQGYNMANKFLQETLEKLVVDRVKNIVEPEELLKVIKPVIAAKQFGLEDSISKLVVEAVRMIINPKKPQAFNIDNVRVVKIMGSSLSNSEVVKGMVFPREPEGHVENITEKLKVVVFTCPIDISTTETKGTVLLHDAQEMLDFSKGEEKQLDQMCKEIYDSGVRVVIAGSSIGELALHYFNKYDILVLKVPSKFDIRRVCQVCGATPLPRLGAPMPEEMGTIDVIETKEIGGDRVTIFRQDDASVSRTSTIILRGATQNNLDDLERAIDDGVNAIKGLVQDNALLPGAGAVEIELVKLLTQYGERTPGLMQLAIKNYAKAFEVVPRVLAETSGLDSTEVLSALHAAHSAENNSGLCKGIDVENSTDDGLLDIKEHSIYDLLSTKRSAITFATEAASTILSIDQIIMAKRAGGPQVPQQRRPGNWDQDD</sequence>
<dbReference type="InterPro" id="IPR027410">
    <property type="entry name" value="TCP-1-like_intermed_sf"/>
</dbReference>
<dbReference type="Gene3D" id="3.30.260.10">
    <property type="entry name" value="TCP-1-like chaperonin intermediate domain"/>
    <property type="match status" value="1"/>
</dbReference>
<dbReference type="SUPFAM" id="SSF54849">
    <property type="entry name" value="GroEL-intermediate domain like"/>
    <property type="match status" value="1"/>
</dbReference>
<name>A0A0L0NSK6_CANAR</name>
<dbReference type="VEuPathDB" id="FungiDB:CJI96_0003114"/>
<evidence type="ECO:0000256" key="6">
    <source>
        <dbReference type="ARBA" id="ARBA00023186"/>
    </source>
</evidence>
<dbReference type="CDD" id="cd03341">
    <property type="entry name" value="TCP1_theta"/>
    <property type="match status" value="1"/>
</dbReference>
<dbReference type="InterPro" id="IPR017998">
    <property type="entry name" value="Chaperone_TCP-1"/>
</dbReference>
<dbReference type="PROSITE" id="PS00750">
    <property type="entry name" value="TCP1_1"/>
    <property type="match status" value="1"/>
</dbReference>
<evidence type="ECO:0000256" key="8">
    <source>
        <dbReference type="RuleBase" id="RU004187"/>
    </source>
</evidence>
<dbReference type="AlphaFoldDB" id="A0A0L0NSK6"/>
<dbReference type="Gene3D" id="3.50.7.10">
    <property type="entry name" value="GroEL"/>
    <property type="match status" value="1"/>
</dbReference>
<dbReference type="GO" id="GO:0140662">
    <property type="term" value="F:ATP-dependent protein folding chaperone"/>
    <property type="evidence" value="ECO:0007669"/>
    <property type="project" value="InterPro"/>
</dbReference>
<dbReference type="SUPFAM" id="SSF52029">
    <property type="entry name" value="GroEL apical domain-like"/>
    <property type="match status" value="1"/>
</dbReference>
<comment type="caution">
    <text evidence="9">The sequence shown here is derived from an EMBL/GenBank/DDBJ whole genome shotgun (WGS) entry which is preliminary data.</text>
</comment>
<gene>
    <name evidence="9" type="ORF">QG37_06953</name>
</gene>
<dbReference type="NCBIfam" id="TIGR02346">
    <property type="entry name" value="chap_CCT_theta"/>
    <property type="match status" value="1"/>
</dbReference>
<dbReference type="EMBL" id="LGST01000051">
    <property type="protein sequence ID" value="KND96655.1"/>
    <property type="molecule type" value="Genomic_DNA"/>
</dbReference>
<dbReference type="PRINTS" id="PR00304">
    <property type="entry name" value="TCOMPLEXTCP1"/>
</dbReference>
<dbReference type="VEuPathDB" id="FungiDB:CJJ09_003526"/>
<evidence type="ECO:0000313" key="10">
    <source>
        <dbReference type="Proteomes" id="UP000037122"/>
    </source>
</evidence>
<dbReference type="GO" id="GO:0005524">
    <property type="term" value="F:ATP binding"/>
    <property type="evidence" value="ECO:0007669"/>
    <property type="project" value="UniProtKB-KW"/>
</dbReference>
<keyword evidence="3" id="KW-0963">Cytoplasm</keyword>
<proteinExistence type="inferred from homology"/>
<dbReference type="VEuPathDB" id="FungiDB:CJI97_001335"/>
<dbReference type="SUPFAM" id="SSF48592">
    <property type="entry name" value="GroEL equatorial domain-like"/>
    <property type="match status" value="1"/>
</dbReference>
<comment type="subcellular location">
    <subcellularLocation>
        <location evidence="1">Cytoplasm</location>
    </subcellularLocation>
</comment>
<dbReference type="Gene3D" id="1.10.560.10">
    <property type="entry name" value="GroEL-like equatorial domain"/>
    <property type="match status" value="1"/>
</dbReference>
<dbReference type="InterPro" id="IPR027409">
    <property type="entry name" value="GroEL-like_apical_dom_sf"/>
</dbReference>
<dbReference type="GO" id="GO:0005832">
    <property type="term" value="C:chaperonin-containing T-complex"/>
    <property type="evidence" value="ECO:0007669"/>
    <property type="project" value="UniProtKB-ARBA"/>
</dbReference>
<reference evidence="10" key="1">
    <citation type="journal article" date="2015" name="BMC Genomics">
        <title>Draft genome of a commonly misdiagnosed multidrug resistant pathogen Candida auris.</title>
        <authorList>
            <person name="Chatterjee S."/>
            <person name="Alampalli S.V."/>
            <person name="Nageshan R.K."/>
            <person name="Chettiar S.T."/>
            <person name="Joshi S."/>
            <person name="Tatu U.S."/>
        </authorList>
    </citation>
    <scope>NUCLEOTIDE SEQUENCE [LARGE SCALE GENOMIC DNA]</scope>
    <source>
        <strain evidence="10">6684</strain>
    </source>
</reference>
<protein>
    <recommendedName>
        <fullName evidence="7">CCT-theta</fullName>
    </recommendedName>
</protein>
<organism evidence="9 10">
    <name type="scientific">Candidozyma auris</name>
    <name type="common">Yeast</name>
    <name type="synonym">Candida auris</name>
    <dbReference type="NCBI Taxonomy" id="498019"/>
    <lineage>
        <taxon>Eukaryota</taxon>
        <taxon>Fungi</taxon>
        <taxon>Dikarya</taxon>
        <taxon>Ascomycota</taxon>
        <taxon>Saccharomycotina</taxon>
        <taxon>Pichiomycetes</taxon>
        <taxon>Metschnikowiaceae</taxon>
        <taxon>Candidozyma</taxon>
    </lineage>
</organism>
<dbReference type="FunFam" id="3.50.7.10:FF:000008">
    <property type="entry name" value="T-complex protein 1 subunit theta"/>
    <property type="match status" value="1"/>
</dbReference>
<evidence type="ECO:0000256" key="3">
    <source>
        <dbReference type="ARBA" id="ARBA00022490"/>
    </source>
</evidence>
<evidence type="ECO:0000313" key="9">
    <source>
        <dbReference type="EMBL" id="KND96655.1"/>
    </source>
</evidence>
<comment type="similarity">
    <text evidence="2 8">Belongs to the TCP-1 chaperonin family.</text>
</comment>
<dbReference type="PANTHER" id="PTHR11353">
    <property type="entry name" value="CHAPERONIN"/>
    <property type="match status" value="1"/>
</dbReference>
<dbReference type="Proteomes" id="UP000037122">
    <property type="component" value="Unassembled WGS sequence"/>
</dbReference>
<evidence type="ECO:0000256" key="2">
    <source>
        <dbReference type="ARBA" id="ARBA00008020"/>
    </source>
</evidence>
<keyword evidence="6 8" id="KW-0143">Chaperone</keyword>
<dbReference type="InterPro" id="IPR002423">
    <property type="entry name" value="Cpn60/GroEL/TCP-1"/>
</dbReference>
<evidence type="ECO:0000256" key="4">
    <source>
        <dbReference type="ARBA" id="ARBA00022741"/>
    </source>
</evidence>
<keyword evidence="4 8" id="KW-0547">Nucleotide-binding</keyword>
<accession>A0A0L0NSK6</accession>
<dbReference type="InterPro" id="IPR002194">
    <property type="entry name" value="Chaperonin_TCP-1_CS"/>
</dbReference>
<evidence type="ECO:0000256" key="5">
    <source>
        <dbReference type="ARBA" id="ARBA00022840"/>
    </source>
</evidence>
<dbReference type="Pfam" id="PF00118">
    <property type="entry name" value="Cpn60_TCP1"/>
    <property type="match status" value="1"/>
</dbReference>
<evidence type="ECO:0000256" key="7">
    <source>
        <dbReference type="ARBA" id="ARBA00029602"/>
    </source>
</evidence>
<dbReference type="VEuPathDB" id="FungiDB:QG37_06953"/>
<dbReference type="GO" id="GO:0016887">
    <property type="term" value="F:ATP hydrolysis activity"/>
    <property type="evidence" value="ECO:0007669"/>
    <property type="project" value="InterPro"/>
</dbReference>
<dbReference type="GO" id="GO:0051082">
    <property type="term" value="F:unfolded protein binding"/>
    <property type="evidence" value="ECO:0007669"/>
    <property type="project" value="InterPro"/>
</dbReference>
<dbReference type="VEuPathDB" id="FungiDB:CJJ07_005397"/>
<dbReference type="PROSITE" id="PS00751">
    <property type="entry name" value="TCP1_2"/>
    <property type="match status" value="1"/>
</dbReference>
<keyword evidence="5 8" id="KW-0067">ATP-binding</keyword>
<dbReference type="InterPro" id="IPR012721">
    <property type="entry name" value="Chap_CCT_theta"/>
</dbReference>
<evidence type="ECO:0000256" key="1">
    <source>
        <dbReference type="ARBA" id="ARBA00004496"/>
    </source>
</evidence>
<dbReference type="InterPro" id="IPR027413">
    <property type="entry name" value="GROEL-like_equatorial_sf"/>
</dbReference>